<dbReference type="Proteomes" id="UP000239763">
    <property type="component" value="Unassembled WGS sequence"/>
</dbReference>
<dbReference type="Pfam" id="PF07791">
    <property type="entry name" value="Imm11"/>
    <property type="match status" value="1"/>
</dbReference>
<dbReference type="AlphaFoldDB" id="A0AA44VR72"/>
<dbReference type="GeneID" id="69651790"/>
<organism evidence="2 3">
    <name type="scientific">Vibrio lentus</name>
    <dbReference type="NCBI Taxonomy" id="136468"/>
    <lineage>
        <taxon>Bacteria</taxon>
        <taxon>Pseudomonadati</taxon>
        <taxon>Pseudomonadota</taxon>
        <taxon>Gammaproteobacteria</taxon>
        <taxon>Vibrionales</taxon>
        <taxon>Vibrionaceae</taxon>
        <taxon>Vibrio</taxon>
    </lineage>
</organism>
<evidence type="ECO:0000259" key="1">
    <source>
        <dbReference type="Pfam" id="PF07791"/>
    </source>
</evidence>
<keyword evidence="3" id="KW-1185">Reference proteome</keyword>
<accession>A0AA44VR72</accession>
<dbReference type="EMBL" id="MCSB01000033">
    <property type="protein sequence ID" value="PME25646.1"/>
    <property type="molecule type" value="Genomic_DNA"/>
</dbReference>
<comment type="caution">
    <text evidence="2">The sequence shown here is derived from an EMBL/GenBank/DDBJ whole genome shotgun (WGS) entry which is preliminary data.</text>
</comment>
<reference evidence="2 3" key="1">
    <citation type="journal article" date="2018" name="Nature">
        <title>A major lineage of non-tailed dsDNA viruses as unrecognized killers of marine bacteria.</title>
        <authorList>
            <person name="Kauffman K.M."/>
            <person name="Hussain F.A."/>
            <person name="Yang J."/>
            <person name="Arevalo P."/>
            <person name="Brown J.M."/>
            <person name="Chang W.K."/>
            <person name="VanInsberghe D."/>
            <person name="Elsherbini J."/>
            <person name="Sharma R.S."/>
            <person name="Cutler M.B."/>
            <person name="Kelly L."/>
            <person name="Polz M.F."/>
        </authorList>
    </citation>
    <scope>NUCLEOTIDE SEQUENCE [LARGE SCALE GENOMIC DNA]</scope>
    <source>
        <strain evidence="2 3">10N.286.55.E1</strain>
    </source>
</reference>
<proteinExistence type="predicted"/>
<evidence type="ECO:0000313" key="3">
    <source>
        <dbReference type="Proteomes" id="UP000239763"/>
    </source>
</evidence>
<name>A0AA44VR72_9VIBR</name>
<evidence type="ECO:0000313" key="2">
    <source>
        <dbReference type="EMBL" id="PME25646.1"/>
    </source>
</evidence>
<feature type="domain" description="Immunity MXAN-0049 protein" evidence="1">
    <location>
        <begin position="37"/>
        <end position="171"/>
    </location>
</feature>
<gene>
    <name evidence="2" type="ORF">BCV38_24665</name>
</gene>
<dbReference type="InterPro" id="IPR012433">
    <property type="entry name" value="Imm11"/>
</dbReference>
<dbReference type="RefSeq" id="WP_102336686.1">
    <property type="nucleotide sequence ID" value="NZ_JAAHTI010000002.1"/>
</dbReference>
<protein>
    <recommendedName>
        <fullName evidence="1">Immunity MXAN-0049 protein domain-containing protein</fullName>
    </recommendedName>
</protein>
<sequence>MSYNNEYYVMTPNFEMEGFKVIPTESTALRRFHYREQIYGQPALRFNSKGNKIIEKTMPMLFCTPSVIISESLKEIIDDNIYGGSLYPAIINNEDDNYFLVNIYEELDCWDRSKSNYEQEDPDEDPHVIKYHLDVEVLDKIKESDRLIFKMGGDDLSPFIVHDKIKRKIENRVSYVNFFSLDTYQLGDEY</sequence>